<gene>
    <name evidence="2" type="ORF">KARP_02231</name>
</gene>
<name>A0A2U3RT70_ORITS</name>
<dbReference type="Proteomes" id="UP000245243">
    <property type="component" value="Chromosome I"/>
</dbReference>
<evidence type="ECO:0000313" key="2">
    <source>
        <dbReference type="EMBL" id="SPR16338.1"/>
    </source>
</evidence>
<evidence type="ECO:0000313" key="3">
    <source>
        <dbReference type="Proteomes" id="UP000245243"/>
    </source>
</evidence>
<dbReference type="EMBL" id="LS398548">
    <property type="protein sequence ID" value="SPR16338.1"/>
    <property type="molecule type" value="Genomic_DNA"/>
</dbReference>
<protein>
    <recommendedName>
        <fullName evidence="4">TrbC/VIRB2 family protein</fullName>
    </recommendedName>
</protein>
<evidence type="ECO:0008006" key="4">
    <source>
        <dbReference type="Google" id="ProtNLM"/>
    </source>
</evidence>
<keyword evidence="1" id="KW-1133">Transmembrane helix</keyword>
<sequence>MLREKIMNLLSFKYNCYLKPLLMLWFLILILSSSIVTTQGADAKEDPIGEKLCDIVGTLNGKTAKAICLVAIIFLGISTFMGKVNWSTAMITVSAIIIITQSAKVYDFIAGKEDGRPACDKKNT</sequence>
<dbReference type="Pfam" id="PF04956">
    <property type="entry name" value="TrbC"/>
    <property type="match status" value="1"/>
</dbReference>
<dbReference type="AlphaFoldDB" id="A0A2U3RT70"/>
<keyword evidence="1" id="KW-0812">Transmembrane</keyword>
<accession>A0A2U3RT70</accession>
<reference evidence="3" key="1">
    <citation type="submission" date="2018-03" db="EMBL/GenBank/DDBJ databases">
        <authorList>
            <person name="Batty M. E."/>
            <person name="Batty M E."/>
        </authorList>
    </citation>
    <scope>NUCLEOTIDE SEQUENCE [LARGE SCALE GENOMIC DNA]</scope>
</reference>
<dbReference type="InterPro" id="IPR007039">
    <property type="entry name" value="TrbC/VirB2"/>
</dbReference>
<proteinExistence type="predicted"/>
<evidence type="ECO:0000256" key="1">
    <source>
        <dbReference type="SAM" id="Phobius"/>
    </source>
</evidence>
<keyword evidence="1" id="KW-0472">Membrane</keyword>
<organism evidence="2 3">
    <name type="scientific">Orientia tsutsugamushi</name>
    <name type="common">Rickettsia tsutsugamushi</name>
    <dbReference type="NCBI Taxonomy" id="784"/>
    <lineage>
        <taxon>Bacteria</taxon>
        <taxon>Pseudomonadati</taxon>
        <taxon>Pseudomonadota</taxon>
        <taxon>Alphaproteobacteria</taxon>
        <taxon>Rickettsiales</taxon>
        <taxon>Rickettsiaceae</taxon>
        <taxon>Rickettsieae</taxon>
        <taxon>Orientia</taxon>
    </lineage>
</organism>
<feature type="transmembrane region" description="Helical" evidence="1">
    <location>
        <begin position="64"/>
        <end position="82"/>
    </location>
</feature>